<dbReference type="RefSeq" id="WP_139074894.1">
    <property type="nucleotide sequence ID" value="NZ_VDFU01000001.1"/>
</dbReference>
<name>A0A5C4N2R3_9RHOB</name>
<accession>A0A5C4N2R3</accession>
<organism evidence="2 3">
    <name type="scientific">Rubellimicrobium rubrum</name>
    <dbReference type="NCBI Taxonomy" id="2585369"/>
    <lineage>
        <taxon>Bacteria</taxon>
        <taxon>Pseudomonadati</taxon>
        <taxon>Pseudomonadota</taxon>
        <taxon>Alphaproteobacteria</taxon>
        <taxon>Rhodobacterales</taxon>
        <taxon>Roseobacteraceae</taxon>
        <taxon>Rubellimicrobium</taxon>
    </lineage>
</organism>
<feature type="transmembrane region" description="Helical" evidence="1">
    <location>
        <begin position="245"/>
        <end position="269"/>
    </location>
</feature>
<dbReference type="AlphaFoldDB" id="A0A5C4N2R3"/>
<gene>
    <name evidence="2" type="primary">benE</name>
    <name evidence="2" type="ORF">FHG66_01405</name>
</gene>
<dbReference type="OrthoDB" id="9792424at2"/>
<dbReference type="NCBIfam" id="TIGR00843">
    <property type="entry name" value="benE"/>
    <property type="match status" value="1"/>
</dbReference>
<feature type="transmembrane region" description="Helical" evidence="1">
    <location>
        <begin position="137"/>
        <end position="155"/>
    </location>
</feature>
<protein>
    <submittedName>
        <fullName evidence="2">Benzoate/H(+) symporter BenE family transporter</fullName>
    </submittedName>
</protein>
<keyword evidence="1" id="KW-0812">Transmembrane</keyword>
<dbReference type="GO" id="GO:0005886">
    <property type="term" value="C:plasma membrane"/>
    <property type="evidence" value="ECO:0007669"/>
    <property type="project" value="TreeGrafter"/>
</dbReference>
<proteinExistence type="predicted"/>
<feature type="transmembrane region" description="Helical" evidence="1">
    <location>
        <begin position="281"/>
        <end position="305"/>
    </location>
</feature>
<feature type="transmembrane region" description="Helical" evidence="1">
    <location>
        <begin position="342"/>
        <end position="366"/>
    </location>
</feature>
<sequence>MRASLVSAALVAALVGFGSTIALVLAAAAAVDATPTQTASWVLAVALAKAAGSAGLSFWARMPVVLAWSTPGAALVAATSGLSMEQAVGAFVLAGLMIATLGLVRPLGRLVALIPDAIAAGMLAGVLLPFCLKLAPAAVEAPALLGPMVVTFAVVRLRNPAWAVLAALAVGLVLAFVTGAAHAPEVAGLPGLVLVRPHFDANVAVGLALPLALVTMASQNLPGFATLRAAGYEPPVSAALTTTGLLSAGAGLFGAHPISMAAITAAICLGDDVHPDRARRWMVGLVYAAVWVILGLASPVVIGAIAALPPALVAGIVGIALLGPLTGALAGAMGPMTTRTPAVVTLAVTASGVAAFGIGAAFWGLVAGLAFHGIDSVAIRRARPSGSP</sequence>
<dbReference type="EMBL" id="VDFU01000001">
    <property type="protein sequence ID" value="TNC52974.1"/>
    <property type="molecule type" value="Genomic_DNA"/>
</dbReference>
<dbReference type="PANTHER" id="PTHR30199:SF0">
    <property type="entry name" value="INNER MEMBRANE PROTEIN YDCO"/>
    <property type="match status" value="1"/>
</dbReference>
<dbReference type="Proteomes" id="UP000305887">
    <property type="component" value="Unassembled WGS sequence"/>
</dbReference>
<evidence type="ECO:0000313" key="2">
    <source>
        <dbReference type="EMBL" id="TNC52974.1"/>
    </source>
</evidence>
<evidence type="ECO:0000256" key="1">
    <source>
        <dbReference type="SAM" id="Phobius"/>
    </source>
</evidence>
<dbReference type="Pfam" id="PF03594">
    <property type="entry name" value="BenE"/>
    <property type="match status" value="1"/>
</dbReference>
<feature type="transmembrane region" description="Helical" evidence="1">
    <location>
        <begin position="311"/>
        <end position="330"/>
    </location>
</feature>
<keyword evidence="1" id="KW-0472">Membrane</keyword>
<dbReference type="GO" id="GO:0042925">
    <property type="term" value="F:benzoate transmembrane transporter activity"/>
    <property type="evidence" value="ECO:0007669"/>
    <property type="project" value="InterPro"/>
</dbReference>
<dbReference type="InterPro" id="IPR004711">
    <property type="entry name" value="Benzoate_Transporter"/>
</dbReference>
<feature type="transmembrane region" description="Helical" evidence="1">
    <location>
        <begin position="161"/>
        <end position="183"/>
    </location>
</feature>
<reference evidence="2 3" key="1">
    <citation type="submission" date="2019-06" db="EMBL/GenBank/DDBJ databases">
        <title>YIM 131921 draft genome.</title>
        <authorList>
            <person name="Jiang L."/>
        </authorList>
    </citation>
    <scope>NUCLEOTIDE SEQUENCE [LARGE SCALE GENOMIC DNA]</scope>
    <source>
        <strain evidence="2 3">YIM 131921</strain>
    </source>
</reference>
<keyword evidence="1" id="KW-1133">Transmembrane helix</keyword>
<keyword evidence="3" id="KW-1185">Reference proteome</keyword>
<feature type="transmembrane region" description="Helical" evidence="1">
    <location>
        <begin position="110"/>
        <end position="130"/>
    </location>
</feature>
<evidence type="ECO:0000313" key="3">
    <source>
        <dbReference type="Proteomes" id="UP000305887"/>
    </source>
</evidence>
<feature type="transmembrane region" description="Helical" evidence="1">
    <location>
        <begin position="87"/>
        <end position="104"/>
    </location>
</feature>
<comment type="caution">
    <text evidence="2">The sequence shown here is derived from an EMBL/GenBank/DDBJ whole genome shotgun (WGS) entry which is preliminary data.</text>
</comment>
<dbReference type="PANTHER" id="PTHR30199">
    <property type="entry name" value="MFS FAMILY TRANSPORTER, PREDICTED SUBSTRATE BENZOATE"/>
    <property type="match status" value="1"/>
</dbReference>